<keyword evidence="9" id="KW-1185">Reference proteome</keyword>
<evidence type="ECO:0000256" key="3">
    <source>
        <dbReference type="ARBA" id="ARBA00022840"/>
    </source>
</evidence>
<dbReference type="PROSITE" id="PS51733">
    <property type="entry name" value="BPL_LPL_CATALYTIC"/>
    <property type="match status" value="1"/>
</dbReference>
<evidence type="ECO:0000256" key="4">
    <source>
        <dbReference type="ARBA" id="ARBA00023267"/>
    </source>
</evidence>
<gene>
    <name evidence="8" type="ORF">E4L96_12580</name>
</gene>
<proteinExistence type="predicted"/>
<feature type="non-terminal residue" evidence="8">
    <location>
        <position position="1"/>
    </location>
</feature>
<dbReference type="InterPro" id="IPR008988">
    <property type="entry name" value="Transcriptional_repressor_C"/>
</dbReference>
<evidence type="ECO:0000256" key="6">
    <source>
        <dbReference type="ARBA" id="ARBA00047846"/>
    </source>
</evidence>
<dbReference type="NCBIfam" id="TIGR00121">
    <property type="entry name" value="birA_ligase"/>
    <property type="match status" value="1"/>
</dbReference>
<evidence type="ECO:0000256" key="1">
    <source>
        <dbReference type="ARBA" id="ARBA00022598"/>
    </source>
</evidence>
<protein>
    <recommendedName>
        <fullName evidence="5">biotin--[biotin carboxyl-carrier protein] ligase</fullName>
        <ecNumber evidence="5">6.3.4.15</ecNumber>
    </recommendedName>
</protein>
<evidence type="ECO:0000313" key="9">
    <source>
        <dbReference type="Proteomes" id="UP000298438"/>
    </source>
</evidence>
<dbReference type="PANTHER" id="PTHR12835:SF5">
    <property type="entry name" value="BIOTIN--PROTEIN LIGASE"/>
    <property type="match status" value="1"/>
</dbReference>
<dbReference type="Gene3D" id="3.30.930.10">
    <property type="entry name" value="Bira Bifunctional Protein, Domain 2"/>
    <property type="match status" value="1"/>
</dbReference>
<dbReference type="Gene3D" id="2.30.30.100">
    <property type="match status" value="1"/>
</dbReference>
<comment type="catalytic activity">
    <reaction evidence="6">
        <text>biotin + L-lysyl-[protein] + ATP = N(6)-biotinyl-L-lysyl-[protein] + AMP + diphosphate + H(+)</text>
        <dbReference type="Rhea" id="RHEA:11756"/>
        <dbReference type="Rhea" id="RHEA-COMP:9752"/>
        <dbReference type="Rhea" id="RHEA-COMP:10505"/>
        <dbReference type="ChEBI" id="CHEBI:15378"/>
        <dbReference type="ChEBI" id="CHEBI:29969"/>
        <dbReference type="ChEBI" id="CHEBI:30616"/>
        <dbReference type="ChEBI" id="CHEBI:33019"/>
        <dbReference type="ChEBI" id="CHEBI:57586"/>
        <dbReference type="ChEBI" id="CHEBI:83144"/>
        <dbReference type="ChEBI" id="CHEBI:456215"/>
        <dbReference type="EC" id="6.3.4.15"/>
    </reaction>
</comment>
<reference evidence="8 9" key="1">
    <citation type="submission" date="2019-03" db="EMBL/GenBank/DDBJ databases">
        <title>Draft Genome Sequence of Massilia arenosa sp. nov., a Novel Massilia Species Isolated from a Sandy-loam Maize Soil.</title>
        <authorList>
            <person name="Raths R."/>
            <person name="Peta V."/>
            <person name="Bucking H."/>
        </authorList>
    </citation>
    <scope>NUCLEOTIDE SEQUENCE [LARGE SCALE GENOMIC DNA]</scope>
    <source>
        <strain evidence="8 9">MC02</strain>
    </source>
</reference>
<dbReference type="EMBL" id="SPVF01000156">
    <property type="protein sequence ID" value="TFW18824.1"/>
    <property type="molecule type" value="Genomic_DNA"/>
</dbReference>
<dbReference type="GO" id="GO:0004077">
    <property type="term" value="F:biotin--[biotin carboxyl-carrier protein] ligase activity"/>
    <property type="evidence" value="ECO:0007669"/>
    <property type="project" value="UniProtKB-EC"/>
</dbReference>
<name>A0A4Y9SAA2_9BURK</name>
<dbReference type="InterPro" id="IPR004143">
    <property type="entry name" value="BPL_LPL_catalytic"/>
</dbReference>
<dbReference type="SUPFAM" id="SSF50037">
    <property type="entry name" value="C-terminal domain of transcriptional repressors"/>
    <property type="match status" value="1"/>
</dbReference>
<dbReference type="Proteomes" id="UP000298438">
    <property type="component" value="Unassembled WGS sequence"/>
</dbReference>
<dbReference type="SUPFAM" id="SSF55681">
    <property type="entry name" value="Class II aaRS and biotin synthetases"/>
    <property type="match status" value="1"/>
</dbReference>
<dbReference type="PANTHER" id="PTHR12835">
    <property type="entry name" value="BIOTIN PROTEIN LIGASE"/>
    <property type="match status" value="1"/>
</dbReference>
<evidence type="ECO:0000259" key="7">
    <source>
        <dbReference type="PROSITE" id="PS51733"/>
    </source>
</evidence>
<keyword evidence="1 8" id="KW-0436">Ligase</keyword>
<dbReference type="EC" id="6.3.4.15" evidence="5"/>
<dbReference type="AlphaFoldDB" id="A0A4Y9SAA2"/>
<evidence type="ECO:0000256" key="2">
    <source>
        <dbReference type="ARBA" id="ARBA00022741"/>
    </source>
</evidence>
<comment type="caution">
    <text evidence="8">The sequence shown here is derived from an EMBL/GenBank/DDBJ whole genome shotgun (WGS) entry which is preliminary data.</text>
</comment>
<feature type="domain" description="BPL/LPL catalytic" evidence="7">
    <location>
        <begin position="1"/>
        <end position="123"/>
    </location>
</feature>
<dbReference type="OrthoDB" id="9807064at2"/>
<dbReference type="InterPro" id="IPR045864">
    <property type="entry name" value="aa-tRNA-synth_II/BPL/LPL"/>
</dbReference>
<organism evidence="8 9">
    <name type="scientific">Zemynaea arenosa</name>
    <dbReference type="NCBI Taxonomy" id="2561931"/>
    <lineage>
        <taxon>Bacteria</taxon>
        <taxon>Pseudomonadati</taxon>
        <taxon>Pseudomonadota</taxon>
        <taxon>Betaproteobacteria</taxon>
        <taxon>Burkholderiales</taxon>
        <taxon>Oxalobacteraceae</taxon>
        <taxon>Telluria group</taxon>
        <taxon>Zemynaea</taxon>
    </lineage>
</organism>
<evidence type="ECO:0000313" key="8">
    <source>
        <dbReference type="EMBL" id="TFW18824.1"/>
    </source>
</evidence>
<evidence type="ECO:0000256" key="5">
    <source>
        <dbReference type="ARBA" id="ARBA00024227"/>
    </source>
</evidence>
<keyword evidence="3" id="KW-0067">ATP-binding</keyword>
<accession>A0A4Y9SAA2</accession>
<keyword evidence="4" id="KW-0092">Biotin</keyword>
<dbReference type="Pfam" id="PF03099">
    <property type="entry name" value="BPL_LplA_LipB"/>
    <property type="match status" value="1"/>
</dbReference>
<sequence>ALTFSLAWHAAGGPGTLAGLPLAVGVALGELLGELGVRVELKWPNDVLKDGAKLAGILIETASAPRGGTWVVIGIGLNLAMPDELEAQIGRGVASATWLAQMDRNVLLGRILDALAGMLDEFARSGFAAFSARWNRLHGWQGHAVHILDQGKVLQEGLAVGVDDTGQLLLDTAAGRVAVVSGDVSLRLKV</sequence>
<dbReference type="GO" id="GO:0005524">
    <property type="term" value="F:ATP binding"/>
    <property type="evidence" value="ECO:0007669"/>
    <property type="project" value="UniProtKB-KW"/>
</dbReference>
<keyword evidence="2" id="KW-0547">Nucleotide-binding</keyword>
<dbReference type="InterPro" id="IPR004408">
    <property type="entry name" value="Biotin_CoA_COase_ligase"/>
</dbReference>
<dbReference type="RefSeq" id="WP_135207575.1">
    <property type="nucleotide sequence ID" value="NZ_SPVF01000156.1"/>
</dbReference>
<dbReference type="InterPro" id="IPR003142">
    <property type="entry name" value="BPL_C"/>
</dbReference>
<dbReference type="Pfam" id="PF02237">
    <property type="entry name" value="BPL_C"/>
    <property type="match status" value="1"/>
</dbReference>
<dbReference type="GO" id="GO:0005737">
    <property type="term" value="C:cytoplasm"/>
    <property type="evidence" value="ECO:0007669"/>
    <property type="project" value="TreeGrafter"/>
</dbReference>